<organism evidence="1 2">
    <name type="scientific">Aristolochia fimbriata</name>
    <name type="common">White veined hardy Dutchman's pipe vine</name>
    <dbReference type="NCBI Taxonomy" id="158543"/>
    <lineage>
        <taxon>Eukaryota</taxon>
        <taxon>Viridiplantae</taxon>
        <taxon>Streptophyta</taxon>
        <taxon>Embryophyta</taxon>
        <taxon>Tracheophyta</taxon>
        <taxon>Spermatophyta</taxon>
        <taxon>Magnoliopsida</taxon>
        <taxon>Magnoliidae</taxon>
        <taxon>Piperales</taxon>
        <taxon>Aristolochiaceae</taxon>
        <taxon>Aristolochia</taxon>
    </lineage>
</organism>
<dbReference type="EMBL" id="JAINDJ010000007">
    <property type="protein sequence ID" value="KAG9441778.1"/>
    <property type="molecule type" value="Genomic_DNA"/>
</dbReference>
<keyword evidence="2" id="KW-1185">Reference proteome</keyword>
<protein>
    <submittedName>
        <fullName evidence="1">Uncharacterized protein</fullName>
    </submittedName>
</protein>
<evidence type="ECO:0000313" key="1">
    <source>
        <dbReference type="EMBL" id="KAG9441778.1"/>
    </source>
</evidence>
<dbReference type="Proteomes" id="UP000825729">
    <property type="component" value="Unassembled WGS sequence"/>
</dbReference>
<gene>
    <name evidence="1" type="ORF">H6P81_017632</name>
</gene>
<reference evidence="1 2" key="1">
    <citation type="submission" date="2021-07" db="EMBL/GenBank/DDBJ databases">
        <title>The Aristolochia fimbriata genome: insights into angiosperm evolution, floral development and chemical biosynthesis.</title>
        <authorList>
            <person name="Jiao Y."/>
        </authorList>
    </citation>
    <scope>NUCLEOTIDE SEQUENCE [LARGE SCALE GENOMIC DNA]</scope>
    <source>
        <strain evidence="1">IBCAS-2021</strain>
        <tissue evidence="1">Leaf</tissue>
    </source>
</reference>
<proteinExistence type="predicted"/>
<sequence>MYNLLCFLDVSQVINGLGRQISSKPKFSSDKPETLRVREVTRLGCKPGAPFPSTKRRRHFFSPCFNFQSPIIINTSITGHKKTQLPNLNQTECTRNSSSNSKNAESFTNILTESIYAYILTEIYI</sequence>
<dbReference type="AlphaFoldDB" id="A0AAV7DZG4"/>
<evidence type="ECO:0000313" key="2">
    <source>
        <dbReference type="Proteomes" id="UP000825729"/>
    </source>
</evidence>
<comment type="caution">
    <text evidence="1">The sequence shown here is derived from an EMBL/GenBank/DDBJ whole genome shotgun (WGS) entry which is preliminary data.</text>
</comment>
<name>A0AAV7DZG4_ARIFI</name>
<accession>A0AAV7DZG4</accession>